<dbReference type="EMBL" id="ML986484">
    <property type="protein sequence ID" value="KAF2280633.1"/>
    <property type="molecule type" value="Genomic_DNA"/>
</dbReference>
<evidence type="ECO:0000313" key="2">
    <source>
        <dbReference type="Proteomes" id="UP000800097"/>
    </source>
</evidence>
<dbReference type="OrthoDB" id="3777651at2759"/>
<gene>
    <name evidence="1" type="ORF">EI97DRAFT_3650</name>
</gene>
<sequence length="356" mass="39535">MASLRPVMTTVDTITPARRKATGDIRQKGPQPSKAKLSVSAASVFHRHPVKSINTSTSKTGPNGGVVGWPQRGEGNGDVLPGKQNARGSAQHPLAVSFNEATEDYRTAVYNAVASKINETHDALVEQLHSSNILPVEDLDGDYASSSSLNLTRATHLVREIEYLYLPLGTTTLNFTHQGEDGERSTIKMSLDERLTLFEEHVRTEEKETMMLQTQWERVLGEIWNCGVQLLGNERMSELLHSEKDPPLHGEPSLFVPEEGDCPQPPIKEREKDKKRVSFHPCSTEPLPTFLNHPPTAARILPHSPEAPVQEVKSLEGNIDSLGAEQMKELERLAHDQGKWFEAKIKQLVAVWKAEI</sequence>
<name>A0A6A6JX35_WESOR</name>
<keyword evidence="2" id="KW-1185">Reference proteome</keyword>
<reference evidence="1" key="1">
    <citation type="journal article" date="2020" name="Stud. Mycol.">
        <title>101 Dothideomycetes genomes: a test case for predicting lifestyles and emergence of pathogens.</title>
        <authorList>
            <person name="Haridas S."/>
            <person name="Albert R."/>
            <person name="Binder M."/>
            <person name="Bloem J."/>
            <person name="Labutti K."/>
            <person name="Salamov A."/>
            <person name="Andreopoulos B."/>
            <person name="Baker S."/>
            <person name="Barry K."/>
            <person name="Bills G."/>
            <person name="Bluhm B."/>
            <person name="Cannon C."/>
            <person name="Castanera R."/>
            <person name="Culley D."/>
            <person name="Daum C."/>
            <person name="Ezra D."/>
            <person name="Gonzalez J."/>
            <person name="Henrissat B."/>
            <person name="Kuo A."/>
            <person name="Liang C."/>
            <person name="Lipzen A."/>
            <person name="Lutzoni F."/>
            <person name="Magnuson J."/>
            <person name="Mondo S."/>
            <person name="Nolan M."/>
            <person name="Ohm R."/>
            <person name="Pangilinan J."/>
            <person name="Park H.-J."/>
            <person name="Ramirez L."/>
            <person name="Alfaro M."/>
            <person name="Sun H."/>
            <person name="Tritt A."/>
            <person name="Yoshinaga Y."/>
            <person name="Zwiers L.-H."/>
            <person name="Turgeon B."/>
            <person name="Goodwin S."/>
            <person name="Spatafora J."/>
            <person name="Crous P."/>
            <person name="Grigoriev I."/>
        </authorList>
    </citation>
    <scope>NUCLEOTIDE SEQUENCE</scope>
    <source>
        <strain evidence="1">CBS 379.55</strain>
    </source>
</reference>
<dbReference type="GeneID" id="54548191"/>
<dbReference type="RefSeq" id="XP_033658171.1">
    <property type="nucleotide sequence ID" value="XM_033795016.1"/>
</dbReference>
<accession>A0A6A6JX35</accession>
<organism evidence="1 2">
    <name type="scientific">Westerdykella ornata</name>
    <dbReference type="NCBI Taxonomy" id="318751"/>
    <lineage>
        <taxon>Eukaryota</taxon>
        <taxon>Fungi</taxon>
        <taxon>Dikarya</taxon>
        <taxon>Ascomycota</taxon>
        <taxon>Pezizomycotina</taxon>
        <taxon>Dothideomycetes</taxon>
        <taxon>Pleosporomycetidae</taxon>
        <taxon>Pleosporales</taxon>
        <taxon>Sporormiaceae</taxon>
        <taxon>Westerdykella</taxon>
    </lineage>
</organism>
<evidence type="ECO:0000313" key="1">
    <source>
        <dbReference type="EMBL" id="KAF2280633.1"/>
    </source>
</evidence>
<dbReference type="AlphaFoldDB" id="A0A6A6JX35"/>
<proteinExistence type="predicted"/>
<protein>
    <submittedName>
        <fullName evidence="1">Uncharacterized protein</fullName>
    </submittedName>
</protein>
<dbReference type="Proteomes" id="UP000800097">
    <property type="component" value="Unassembled WGS sequence"/>
</dbReference>